<evidence type="ECO:0000256" key="1">
    <source>
        <dbReference type="SAM" id="MobiDB-lite"/>
    </source>
</evidence>
<dbReference type="AlphaFoldDB" id="A0AAV6YGK1"/>
<reference evidence="2" key="1">
    <citation type="thesis" date="2020" institute="ProQuest LLC" country="789 East Eisenhower Parkway, Ann Arbor, MI, USA">
        <title>Comparative Genomics and Chromosome Evolution.</title>
        <authorList>
            <person name="Mudd A.B."/>
        </authorList>
    </citation>
    <scope>NUCLEOTIDE SEQUENCE</scope>
    <source>
        <strain evidence="2">237g6f4</strain>
        <tissue evidence="2">Blood</tissue>
    </source>
</reference>
<evidence type="ECO:0000313" key="3">
    <source>
        <dbReference type="Proteomes" id="UP000824782"/>
    </source>
</evidence>
<comment type="caution">
    <text evidence="2">The sequence shown here is derived from an EMBL/GenBank/DDBJ whole genome shotgun (WGS) entry which is preliminary data.</text>
</comment>
<keyword evidence="3" id="KW-1185">Reference proteome</keyword>
<proteinExistence type="predicted"/>
<organism evidence="2 3">
    <name type="scientific">Engystomops pustulosus</name>
    <name type="common">Tungara frog</name>
    <name type="synonym">Physalaemus pustulosus</name>
    <dbReference type="NCBI Taxonomy" id="76066"/>
    <lineage>
        <taxon>Eukaryota</taxon>
        <taxon>Metazoa</taxon>
        <taxon>Chordata</taxon>
        <taxon>Craniata</taxon>
        <taxon>Vertebrata</taxon>
        <taxon>Euteleostomi</taxon>
        <taxon>Amphibia</taxon>
        <taxon>Batrachia</taxon>
        <taxon>Anura</taxon>
        <taxon>Neobatrachia</taxon>
        <taxon>Hyloidea</taxon>
        <taxon>Leptodactylidae</taxon>
        <taxon>Leiuperinae</taxon>
        <taxon>Engystomops</taxon>
    </lineage>
</organism>
<sequence>MSPSFFFLVSTVEIITKRWTSASDQYKRQKSMKAKSGRGKLKNKPYLYTKYLRFLDAVMDVGDTADNLAEPPAPEMAASSGDDPPTDEEDAGGEAGTSTQEQHGDPAPATCPPARLSATPMHSRWRGPPQAQEKTTMENVALLEIFDQLRNRRDDSPEDLYLRGLAPELKKVAEQDMANCKAALLAVVQIFKKNDYLYKNEVALFLDRHRERVGGQLPPSPPRSTRLYPTFEGP</sequence>
<dbReference type="Proteomes" id="UP000824782">
    <property type="component" value="Unassembled WGS sequence"/>
</dbReference>
<evidence type="ECO:0000313" key="2">
    <source>
        <dbReference type="EMBL" id="KAG8535248.1"/>
    </source>
</evidence>
<name>A0AAV6YGK1_ENGPU</name>
<gene>
    <name evidence="2" type="ORF">GDO81_029027</name>
</gene>
<accession>A0AAV6YGK1</accession>
<feature type="region of interest" description="Disordered" evidence="1">
    <location>
        <begin position="212"/>
        <end position="234"/>
    </location>
</feature>
<evidence type="ECO:0008006" key="4">
    <source>
        <dbReference type="Google" id="ProtNLM"/>
    </source>
</evidence>
<feature type="region of interest" description="Disordered" evidence="1">
    <location>
        <begin position="65"/>
        <end position="135"/>
    </location>
</feature>
<protein>
    <recommendedName>
        <fullName evidence="4">MADF domain-containing protein</fullName>
    </recommendedName>
</protein>
<dbReference type="EMBL" id="WNYA01072993">
    <property type="protein sequence ID" value="KAG8535248.1"/>
    <property type="molecule type" value="Genomic_DNA"/>
</dbReference>